<dbReference type="SUPFAM" id="SSF48179">
    <property type="entry name" value="6-phosphogluconate dehydrogenase C-terminal domain-like"/>
    <property type="match status" value="1"/>
</dbReference>
<dbReference type="Pfam" id="PF26213">
    <property type="entry name" value="TYRAAT1_C"/>
    <property type="match status" value="1"/>
</dbReference>
<gene>
    <name evidence="4" type="ORF">CEUSTIGMA_g6677.t1</name>
</gene>
<dbReference type="PROSITE" id="PS51176">
    <property type="entry name" value="PDH_ADH"/>
    <property type="match status" value="1"/>
</dbReference>
<dbReference type="STRING" id="1157962.A0A250X847"/>
<feature type="domain" description="Prephenate/arogenate dehydrogenase" evidence="3">
    <location>
        <begin position="85"/>
        <end position="365"/>
    </location>
</feature>
<feature type="region of interest" description="Disordered" evidence="2">
    <location>
        <begin position="358"/>
        <end position="418"/>
    </location>
</feature>
<dbReference type="InterPro" id="IPR045011">
    <property type="entry name" value="TYRAAT1/2"/>
</dbReference>
<dbReference type="GO" id="GO:0033730">
    <property type="term" value="F:arogenate dehydrogenase (NADP+) activity"/>
    <property type="evidence" value="ECO:0007669"/>
    <property type="project" value="InterPro"/>
</dbReference>
<proteinExistence type="predicted"/>
<keyword evidence="1" id="KW-0560">Oxidoreductase</keyword>
<dbReference type="Pfam" id="PF03807">
    <property type="entry name" value="F420_oxidored"/>
    <property type="match status" value="1"/>
</dbReference>
<organism evidence="4 5">
    <name type="scientific">Chlamydomonas eustigma</name>
    <dbReference type="NCBI Taxonomy" id="1157962"/>
    <lineage>
        <taxon>Eukaryota</taxon>
        <taxon>Viridiplantae</taxon>
        <taxon>Chlorophyta</taxon>
        <taxon>core chlorophytes</taxon>
        <taxon>Chlorophyceae</taxon>
        <taxon>CS clade</taxon>
        <taxon>Chlamydomonadales</taxon>
        <taxon>Chlamydomonadaceae</taxon>
        <taxon>Chlamydomonas</taxon>
    </lineage>
</organism>
<dbReference type="InterPro" id="IPR036291">
    <property type="entry name" value="NAD(P)-bd_dom_sf"/>
</dbReference>
<dbReference type="PANTHER" id="PTHR43207:SF4">
    <property type="entry name" value="AROGENATE DEHYDROGENASE 2, CHLOROPLASTIC"/>
    <property type="match status" value="1"/>
</dbReference>
<reference evidence="4 5" key="1">
    <citation type="submission" date="2017-08" db="EMBL/GenBank/DDBJ databases">
        <title>Acidophilic green algal genome provides insights into adaptation to an acidic environment.</title>
        <authorList>
            <person name="Hirooka S."/>
            <person name="Hirose Y."/>
            <person name="Kanesaki Y."/>
            <person name="Higuchi S."/>
            <person name="Fujiwara T."/>
            <person name="Onuma R."/>
            <person name="Era A."/>
            <person name="Ohbayashi R."/>
            <person name="Uzuka A."/>
            <person name="Nozaki H."/>
            <person name="Yoshikawa H."/>
            <person name="Miyagishima S.Y."/>
        </authorList>
    </citation>
    <scope>NUCLEOTIDE SEQUENCE [LARGE SCALE GENOMIC DNA]</scope>
    <source>
        <strain evidence="4 5">NIES-2499</strain>
    </source>
</reference>
<dbReference type="InterPro" id="IPR003099">
    <property type="entry name" value="Prephen_DH"/>
</dbReference>
<dbReference type="SUPFAM" id="SSF51735">
    <property type="entry name" value="NAD(P)-binding Rossmann-fold domains"/>
    <property type="match status" value="1"/>
</dbReference>
<dbReference type="InterPro" id="IPR028939">
    <property type="entry name" value="P5C_Rdtase_cat_N"/>
</dbReference>
<dbReference type="InterPro" id="IPR059064">
    <property type="entry name" value="TYRAAT2_C"/>
</dbReference>
<evidence type="ECO:0000259" key="3">
    <source>
        <dbReference type="PROSITE" id="PS51176"/>
    </source>
</evidence>
<dbReference type="Gene3D" id="3.40.50.720">
    <property type="entry name" value="NAD(P)-binding Rossmann-like Domain"/>
    <property type="match status" value="1"/>
</dbReference>
<dbReference type="Proteomes" id="UP000232323">
    <property type="component" value="Unassembled WGS sequence"/>
</dbReference>
<dbReference type="AlphaFoldDB" id="A0A250X847"/>
<evidence type="ECO:0000313" key="4">
    <source>
        <dbReference type="EMBL" id="GAX79237.1"/>
    </source>
</evidence>
<dbReference type="EMBL" id="BEGY01000040">
    <property type="protein sequence ID" value="GAX79237.1"/>
    <property type="molecule type" value="Genomic_DNA"/>
</dbReference>
<accession>A0A250X847</accession>
<dbReference type="GO" id="GO:0008977">
    <property type="term" value="F:prephenate dehydrogenase (NAD+) activity"/>
    <property type="evidence" value="ECO:0007669"/>
    <property type="project" value="InterPro"/>
</dbReference>
<comment type="caution">
    <text evidence="4">The sequence shown here is derived from an EMBL/GenBank/DDBJ whole genome shotgun (WGS) entry which is preliminary data.</text>
</comment>
<protein>
    <recommendedName>
        <fullName evidence="3">Prephenate/arogenate dehydrogenase domain-containing protein</fullName>
    </recommendedName>
</protein>
<evidence type="ECO:0000256" key="1">
    <source>
        <dbReference type="ARBA" id="ARBA00023002"/>
    </source>
</evidence>
<sequence length="418" mass="46717">MIRQMGAPATRPPRSNCKEVCRNCSPTEASNYKANYLRSIHSSRKFRVSRSLGLQCRAIDAAQPFDAEAMRMARIERDRRKEKSLTIGVVGFGSFGQFLARRMVRAGHRVIAWNRSIPKDTVLSEIGAEFFPDLNDFCEEHPEVVILCTSILSTESVLASLPVLRLKRNTLFVDVLSVKVFPKQLMLERLPPEVDILCSHPMFGPTSGAGSWKGLNFQFEKVRIWDEPSRHVRVEKFLNFFAIEGCNMVEMTCEEHDEAAASTQFITHTVGRMLATMELKSTRINTKGFDALLNLVNQTCSDSFELYYGLFLYNQNATDELERLEQGLEKVKKGLFGRLHDIARAEIFPSSMMSSNKAGNIPLEGDRIPGASPSSTALLPPGGSHAPGALPQLAAPKTTLEKTEKATFKSALQNQKWD</sequence>
<evidence type="ECO:0000313" key="5">
    <source>
        <dbReference type="Proteomes" id="UP000232323"/>
    </source>
</evidence>
<evidence type="ECO:0000256" key="2">
    <source>
        <dbReference type="SAM" id="MobiDB-lite"/>
    </source>
</evidence>
<dbReference type="PANTHER" id="PTHR43207">
    <property type="entry name" value="AROGENATE DEHYDROGENASE-RELATED"/>
    <property type="match status" value="1"/>
</dbReference>
<dbReference type="OrthoDB" id="2414662at2759"/>
<dbReference type="GO" id="GO:0004665">
    <property type="term" value="F:prephenate dehydrogenase (NADP+) activity"/>
    <property type="evidence" value="ECO:0007669"/>
    <property type="project" value="InterPro"/>
</dbReference>
<name>A0A250X847_9CHLO</name>
<dbReference type="GO" id="GO:0006571">
    <property type="term" value="P:tyrosine biosynthetic process"/>
    <property type="evidence" value="ECO:0007669"/>
    <property type="project" value="InterPro"/>
</dbReference>
<keyword evidence="5" id="KW-1185">Reference proteome</keyword>
<dbReference type="InterPro" id="IPR008927">
    <property type="entry name" value="6-PGluconate_DH-like_C_sf"/>
</dbReference>